<dbReference type="PROSITE" id="PS51192">
    <property type="entry name" value="HELICASE_ATP_BIND_1"/>
    <property type="match status" value="1"/>
</dbReference>
<dbReference type="InterPro" id="IPR011545">
    <property type="entry name" value="DEAD/DEAH_box_helicase_dom"/>
</dbReference>
<dbReference type="Pfam" id="PF23234">
    <property type="entry name" value="WHD_4th_Lhr"/>
    <property type="match status" value="1"/>
</dbReference>
<evidence type="ECO:0000256" key="5">
    <source>
        <dbReference type="ARBA" id="ARBA00022840"/>
    </source>
</evidence>
<dbReference type="PANTHER" id="PTHR47962">
    <property type="entry name" value="ATP-DEPENDENT HELICASE LHR-RELATED-RELATED"/>
    <property type="match status" value="1"/>
</dbReference>
<dbReference type="STRING" id="1742972.COMA1_30321"/>
<protein>
    <submittedName>
        <fullName evidence="11">Putative ATP-dependent DNA helicase Lhr</fullName>
        <ecNumber evidence="11">3.6.1.-</ecNumber>
    </submittedName>
</protein>
<dbReference type="PROSITE" id="PS51194">
    <property type="entry name" value="HELICASE_CTER"/>
    <property type="match status" value="1"/>
</dbReference>
<keyword evidence="3 11" id="KW-0378">Hydrolase</keyword>
<dbReference type="InterPro" id="IPR055368">
    <property type="entry name" value="WH3_Lhr"/>
</dbReference>
<dbReference type="Pfam" id="PF00270">
    <property type="entry name" value="DEAD"/>
    <property type="match status" value="1"/>
</dbReference>
<keyword evidence="7" id="KW-0234">DNA repair</keyword>
<dbReference type="CDD" id="cd18796">
    <property type="entry name" value="SF2_C_LHR"/>
    <property type="match status" value="1"/>
</dbReference>
<dbReference type="Gene3D" id="3.40.50.300">
    <property type="entry name" value="P-loop containing nucleotide triphosphate hydrolases"/>
    <property type="match status" value="2"/>
</dbReference>
<dbReference type="Proteomes" id="UP000199032">
    <property type="component" value="Unassembled WGS sequence"/>
</dbReference>
<dbReference type="EC" id="3.6.1.-" evidence="11"/>
<keyword evidence="2" id="KW-0227">DNA damage</keyword>
<dbReference type="InterPro" id="IPR045628">
    <property type="entry name" value="Lhr_WH_dom"/>
</dbReference>
<evidence type="ECO:0000256" key="3">
    <source>
        <dbReference type="ARBA" id="ARBA00022801"/>
    </source>
</evidence>
<evidence type="ECO:0000256" key="4">
    <source>
        <dbReference type="ARBA" id="ARBA00022806"/>
    </source>
</evidence>
<evidence type="ECO:0000259" key="9">
    <source>
        <dbReference type="PROSITE" id="PS51192"/>
    </source>
</evidence>
<dbReference type="GO" id="GO:0005524">
    <property type="term" value="F:ATP binding"/>
    <property type="evidence" value="ECO:0007669"/>
    <property type="project" value="UniProtKB-KW"/>
</dbReference>
<dbReference type="GO" id="GO:0016887">
    <property type="term" value="F:ATP hydrolysis activity"/>
    <property type="evidence" value="ECO:0007669"/>
    <property type="project" value="TreeGrafter"/>
</dbReference>
<evidence type="ECO:0000313" key="12">
    <source>
        <dbReference type="Proteomes" id="UP000199032"/>
    </source>
</evidence>
<feature type="domain" description="Helicase ATP-binding" evidence="9">
    <location>
        <begin position="79"/>
        <end position="273"/>
    </location>
</feature>
<dbReference type="Pfam" id="PF08494">
    <property type="entry name" value="DEAD_assoc"/>
    <property type="match status" value="1"/>
</dbReference>
<dbReference type="GO" id="GO:0003677">
    <property type="term" value="F:DNA binding"/>
    <property type="evidence" value="ECO:0007669"/>
    <property type="project" value="UniProtKB-KW"/>
</dbReference>
<dbReference type="InterPro" id="IPR001650">
    <property type="entry name" value="Helicase_C-like"/>
</dbReference>
<dbReference type="InterPro" id="IPR013701">
    <property type="entry name" value="Lhr-like_DEAD/DEAH_assoc"/>
</dbReference>
<dbReference type="SUPFAM" id="SSF52540">
    <property type="entry name" value="P-loop containing nucleoside triphosphate hydrolases"/>
    <property type="match status" value="1"/>
</dbReference>
<dbReference type="Pfam" id="PF00271">
    <property type="entry name" value="Helicase_C"/>
    <property type="match status" value="1"/>
</dbReference>
<proteinExistence type="predicted"/>
<reference evidence="11 12" key="1">
    <citation type="submission" date="2015-10" db="EMBL/GenBank/DDBJ databases">
        <authorList>
            <person name="Gilbert D.G."/>
        </authorList>
    </citation>
    <scope>NUCLEOTIDE SEQUENCE [LARGE SCALE GENOMIC DNA]</scope>
    <source>
        <strain evidence="11">COMA1</strain>
    </source>
</reference>
<dbReference type="GO" id="GO:0006281">
    <property type="term" value="P:DNA repair"/>
    <property type="evidence" value="ECO:0007669"/>
    <property type="project" value="UniProtKB-KW"/>
</dbReference>
<dbReference type="EMBL" id="CZQA01000009">
    <property type="protein sequence ID" value="CUS36932.1"/>
    <property type="molecule type" value="Genomic_DNA"/>
</dbReference>
<dbReference type="SMART" id="SM00487">
    <property type="entry name" value="DEXDc"/>
    <property type="match status" value="1"/>
</dbReference>
<keyword evidence="6" id="KW-0238">DNA-binding</keyword>
<dbReference type="InterPro" id="IPR027417">
    <property type="entry name" value="P-loop_NTPase"/>
</dbReference>
<organism evidence="11 12">
    <name type="scientific">Candidatus Nitrospira nitrosa</name>
    <dbReference type="NCBI Taxonomy" id="1742972"/>
    <lineage>
        <taxon>Bacteria</taxon>
        <taxon>Pseudomonadati</taxon>
        <taxon>Nitrospirota</taxon>
        <taxon>Nitrospiria</taxon>
        <taxon>Nitrospirales</taxon>
        <taxon>Nitrospiraceae</taxon>
        <taxon>Nitrospira</taxon>
    </lineage>
</organism>
<keyword evidence="1" id="KW-0547">Nucleotide-binding</keyword>
<dbReference type="CDD" id="cd17922">
    <property type="entry name" value="DEXHc_LHR-like"/>
    <property type="match status" value="1"/>
</dbReference>
<keyword evidence="5" id="KW-0067">ATP-binding</keyword>
<evidence type="ECO:0000256" key="8">
    <source>
        <dbReference type="ARBA" id="ARBA00023235"/>
    </source>
</evidence>
<sequence length="1525" mass="167864">MVGCTAVWIRAVLGGDAAQGHEGLEGGAWVSSCRLFTDRVASSGVVRFSPMPLTRFHPILCEWFASCLGQPTEVQQQAWPAIQSGADALITAPTGSGKTLAAFLSCIDQLFKQALARELDDHTQVLYVSPLKSLSNDIQKNLQKPLTEIGDRALLAGLMMPELRVLVRTGDTPMADRQQMLKRPPHILVTTPESLFILLTAEKSRRLLQTVRTVIVDEIHALAPNKRGAHLALSLERLEALTFTKPQRIGLSATQRPIELVAKFLVGNPVLSPDLYSAPGPQSSALCTIIDVGHKRQIDLAVEVPNDELSAVATNAIWSDIYDRVAELVREHRTTLVFVNTRRLAERVSHYLEDRLQDLGPDVVAAHHGSLSRQIRLSAEERLKSGKTRVVVATASLELGIDVGTVDLVCQIGSPRAIATGLQRIGRAGHWIKAIPKGRLFATTRDELLECAALIRAIKGGTLDHITVPPAPLDILAQQLVAAAATQTWTEEELYQLVRRAYPYRELERATFDQVVRMLADGIATNRGRGLAYLYHDRINHRLKGRRGARLAAITSGGAIPDTANYAVVAEPDGTVVGSVDEDFAVESLAGDIMLLGNTSWRIKGVEAGKVRVEDARGAPPSIPFWRGEAPSRTAELSAEVACLRQEILNRLSSSAVGSEQSVLSPQHSALEADTHQLSAISWIKRECALDPRGAQQAIEYVLTGKAVLGVVPTQDMIVAERFFDESGGMQLVIHAPFGGRVNKAWGLALRKRFCVTFDFELQAAATDNGLVISLGEKHSFPLESVFNYLHSTTVREVLIQAVLLAPMFTTRWRWNASRALALLRFSNGKKVPPQIQRMKAEDLLAAVFPDAIACQENLTGVRAARTIPDHPLVQETLRDCLSEAMDLAGLTEVLHRIESGAIRCVAIDTPAPSVFSHEILNANPYAFLDDAPLEERRSRAVEMRRTLPAQLLEEIGALDPMAITEVMRESWPIVRDADELHDALLTLVWVPESDARQWIPYFPSLVESGRAVRLAFHASRARCQGVEGWVAAENREQVEQLFTVGSDSTLDGVVLGWMESIGPAMTDELADRLSLPIEGIEAAMVRLEVQGQVLRGRFRSNSVFGSQSSVLNTAPEWCHRRLLARIHRLTIGILRKEIEAVSATDFMRFLMQWQHVVPGSRQHGEAGLMEVIKQLAGFETAASAWEPQLLRTRMAKYEPDLLDRLCLSGAVSWGRLSPHPKLAAGRETEGRRITPTSLALISVFPRDERDWLLAAFHQNVVGVGLDPFAQLGSVAQDLRCALQQQGASFFADLVRMTNHLPAEVEQGLWELVAAGLVTADGFDNLRALMDPHRRRAEGRERTRRPRHSAGRWSLLKPLSSHLSALETQSASPTQRSESSALAIEKVARHLLRRYGVVFRDLLARESLAHSWRDLLVQYRRMEMAGEVRGGRFVCGFTGEQFALPEAVEALRAIRKASVSSNHELRLSATDPLNLVGVILPGPRVPAVPTNFLVWKDGMLVRTVIGRQGDTAIPIVDRTSPVMAR</sequence>
<evidence type="ECO:0000256" key="6">
    <source>
        <dbReference type="ARBA" id="ARBA00023125"/>
    </source>
</evidence>
<dbReference type="InterPro" id="IPR055367">
    <property type="entry name" value="WH4_Lhr"/>
</dbReference>
<keyword evidence="4 11" id="KW-0347">Helicase</keyword>
<dbReference type="PANTHER" id="PTHR47962:SF5">
    <property type="entry name" value="ATP-DEPENDENT HELICASE LHR-RELATED"/>
    <property type="match status" value="1"/>
</dbReference>
<evidence type="ECO:0000256" key="2">
    <source>
        <dbReference type="ARBA" id="ARBA00022763"/>
    </source>
</evidence>
<dbReference type="GO" id="GO:0004386">
    <property type="term" value="F:helicase activity"/>
    <property type="evidence" value="ECO:0007669"/>
    <property type="project" value="UniProtKB-KW"/>
</dbReference>
<dbReference type="Pfam" id="PF23235">
    <property type="entry name" value="WHD_3rd_Lhr"/>
    <property type="match status" value="1"/>
</dbReference>
<dbReference type="InterPro" id="IPR052511">
    <property type="entry name" value="ATP-dep_Helicase"/>
</dbReference>
<evidence type="ECO:0000256" key="1">
    <source>
        <dbReference type="ARBA" id="ARBA00022741"/>
    </source>
</evidence>
<accession>A0A0S4LLQ8</accession>
<evidence type="ECO:0000259" key="10">
    <source>
        <dbReference type="PROSITE" id="PS51194"/>
    </source>
</evidence>
<gene>
    <name evidence="11" type="ORF">COMA1_30321</name>
</gene>
<keyword evidence="8" id="KW-0413">Isomerase</keyword>
<feature type="domain" description="Helicase C-terminal" evidence="10">
    <location>
        <begin position="320"/>
        <end position="476"/>
    </location>
</feature>
<evidence type="ECO:0000313" key="11">
    <source>
        <dbReference type="EMBL" id="CUS36932.1"/>
    </source>
</evidence>
<dbReference type="Pfam" id="PF19306">
    <property type="entry name" value="WHD_Lhr"/>
    <property type="match status" value="1"/>
</dbReference>
<keyword evidence="12" id="KW-1185">Reference proteome</keyword>
<evidence type="ECO:0000256" key="7">
    <source>
        <dbReference type="ARBA" id="ARBA00023204"/>
    </source>
</evidence>
<dbReference type="InterPro" id="IPR014001">
    <property type="entry name" value="Helicase_ATP-bd"/>
</dbReference>
<name>A0A0S4LLQ8_9BACT</name>
<dbReference type="SMART" id="SM00490">
    <property type="entry name" value="HELICc"/>
    <property type="match status" value="1"/>
</dbReference>